<name>A0A6S6ZPV7_9BURK</name>
<dbReference type="InterPro" id="IPR001753">
    <property type="entry name" value="Enoyl-CoA_hydra/iso"/>
</dbReference>
<dbReference type="GO" id="GO:0004300">
    <property type="term" value="F:enoyl-CoA hydratase activity"/>
    <property type="evidence" value="ECO:0007669"/>
    <property type="project" value="UniProtKB-EC"/>
</dbReference>
<dbReference type="InterPro" id="IPR029045">
    <property type="entry name" value="ClpP/crotonase-like_dom_sf"/>
</dbReference>
<dbReference type="RefSeq" id="WP_175169277.1">
    <property type="nucleotide sequence ID" value="NZ_CADIJQ010000001.1"/>
</dbReference>
<dbReference type="EMBL" id="CADIJQ010000001">
    <property type="protein sequence ID" value="CAB3679398.1"/>
    <property type="molecule type" value="Genomic_DNA"/>
</dbReference>
<dbReference type="PROSITE" id="PS00166">
    <property type="entry name" value="ENOYL_COA_HYDRATASE"/>
    <property type="match status" value="1"/>
</dbReference>
<dbReference type="Pfam" id="PF00378">
    <property type="entry name" value="ECH_1"/>
    <property type="match status" value="1"/>
</dbReference>
<dbReference type="InterPro" id="IPR014748">
    <property type="entry name" value="Enoyl-CoA_hydra_C"/>
</dbReference>
<dbReference type="Proteomes" id="UP000494269">
    <property type="component" value="Unassembled WGS sequence"/>
</dbReference>
<dbReference type="SUPFAM" id="SSF52096">
    <property type="entry name" value="ClpP/crotonase"/>
    <property type="match status" value="1"/>
</dbReference>
<dbReference type="AlphaFoldDB" id="A0A6S6ZPV7"/>
<dbReference type="Gene3D" id="1.10.12.10">
    <property type="entry name" value="Lyase 2-enoyl-coa Hydratase, Chain A, domain 2"/>
    <property type="match status" value="1"/>
</dbReference>
<dbReference type="CDD" id="cd06558">
    <property type="entry name" value="crotonase-like"/>
    <property type="match status" value="1"/>
</dbReference>
<protein>
    <submittedName>
        <fullName evidence="3">Putative enoyl-CoA hydratase echA8</fullName>
        <ecNumber evidence="3">4.2.1.17</ecNumber>
    </submittedName>
</protein>
<dbReference type="EC" id="4.2.1.17" evidence="3"/>
<dbReference type="PANTHER" id="PTHR43459:SF1">
    <property type="entry name" value="EG:BACN32G11.4 PROTEIN"/>
    <property type="match status" value="1"/>
</dbReference>
<proteinExistence type="inferred from homology"/>
<evidence type="ECO:0000313" key="3">
    <source>
        <dbReference type="EMBL" id="CAB3679398.1"/>
    </source>
</evidence>
<organism evidence="3 4">
    <name type="scientific">Achromobacter kerstersii</name>
    <dbReference type="NCBI Taxonomy" id="1353890"/>
    <lineage>
        <taxon>Bacteria</taxon>
        <taxon>Pseudomonadati</taxon>
        <taxon>Pseudomonadota</taxon>
        <taxon>Betaproteobacteria</taxon>
        <taxon>Burkholderiales</taxon>
        <taxon>Alcaligenaceae</taxon>
        <taxon>Achromobacter</taxon>
    </lineage>
</organism>
<sequence>MTQGLPTFQTVLLEAKGTLATVTLNRADTLNAIDVAMARDLQRAAQWLETRKEIRVVRLRASGKAFCAGGDISMFTGAPDDVRNTLLDLFTPLNDFISRIGRMNKVWLAEVHGVAAGAGLSLVLACDLAIADAGTRFMTAYLKLGATPDAGMTHGLARVLGPKRALDLLLRHDAFTASDALAWGIITRVAPAGELSVAAEQYAVDLARHAPHGIAGAKDLLRSAAHATLETQLADETARFLDSARRADFAEGVQAFREKRAPAFKGE</sequence>
<keyword evidence="4" id="KW-1185">Reference proteome</keyword>
<reference evidence="3 4" key="1">
    <citation type="submission" date="2020-04" db="EMBL/GenBank/DDBJ databases">
        <authorList>
            <person name="De Canck E."/>
        </authorList>
    </citation>
    <scope>NUCLEOTIDE SEQUENCE [LARGE SCALE GENOMIC DNA]</scope>
    <source>
        <strain evidence="3 4">LMG 3441</strain>
    </source>
</reference>
<dbReference type="Gene3D" id="3.90.226.10">
    <property type="entry name" value="2-enoyl-CoA Hydratase, Chain A, domain 1"/>
    <property type="match status" value="1"/>
</dbReference>
<dbReference type="PANTHER" id="PTHR43459">
    <property type="entry name" value="ENOYL-COA HYDRATASE"/>
    <property type="match status" value="1"/>
</dbReference>
<accession>A0A6S6ZPV7</accession>
<evidence type="ECO:0000256" key="1">
    <source>
        <dbReference type="ARBA" id="ARBA00005254"/>
    </source>
</evidence>
<evidence type="ECO:0000313" key="4">
    <source>
        <dbReference type="Proteomes" id="UP000494269"/>
    </source>
</evidence>
<keyword evidence="3" id="KW-0456">Lyase</keyword>
<comment type="similarity">
    <text evidence="1 2">Belongs to the enoyl-CoA hydratase/isomerase family.</text>
</comment>
<dbReference type="InterPro" id="IPR018376">
    <property type="entry name" value="Enoyl-CoA_hyd/isom_CS"/>
</dbReference>
<gene>
    <name evidence="3" type="primary">echA8_1</name>
    <name evidence="3" type="ORF">LMG3441_01504</name>
</gene>
<evidence type="ECO:0000256" key="2">
    <source>
        <dbReference type="RuleBase" id="RU003707"/>
    </source>
</evidence>